<dbReference type="RefSeq" id="WP_050125579.1">
    <property type="nucleotide sequence ID" value="NZ_CQEM01000004.1"/>
</dbReference>
<evidence type="ECO:0000256" key="4">
    <source>
        <dbReference type="ARBA" id="ARBA00022694"/>
    </source>
</evidence>
<keyword evidence="2" id="KW-0808">Transferase</keyword>
<evidence type="ECO:0000313" key="6">
    <source>
        <dbReference type="EMBL" id="CNK84214.1"/>
    </source>
</evidence>
<dbReference type="GO" id="GO:0016432">
    <property type="term" value="F:tRNA-uridine aminocarboxypropyltransferase activity"/>
    <property type="evidence" value="ECO:0007669"/>
    <property type="project" value="UniProtKB-EC"/>
</dbReference>
<evidence type="ECO:0000256" key="1">
    <source>
        <dbReference type="ARBA" id="ARBA00012386"/>
    </source>
</evidence>
<accession>A0A0T9TI21</accession>
<dbReference type="InterPro" id="IPR039262">
    <property type="entry name" value="DTWD2/TAPT"/>
</dbReference>
<dbReference type="SMART" id="SM01144">
    <property type="entry name" value="DTW"/>
    <property type="match status" value="1"/>
</dbReference>
<name>A0A0T9TI21_YERAE</name>
<dbReference type="PANTHER" id="PTHR21392:SF1">
    <property type="entry name" value="TRNA-URIDINE AMINOCARBOXYPROPYLTRANSFERASE"/>
    <property type="match status" value="1"/>
</dbReference>
<proteinExistence type="predicted"/>
<protein>
    <recommendedName>
        <fullName evidence="1">tRNA-uridine aminocarboxypropyltransferase</fullName>
        <ecNumber evidence="1">2.5.1.25</ecNumber>
    </recommendedName>
</protein>
<dbReference type="AlphaFoldDB" id="A0A0T9TI21"/>
<evidence type="ECO:0000313" key="7">
    <source>
        <dbReference type="Proteomes" id="UP000040088"/>
    </source>
</evidence>
<keyword evidence="4" id="KW-0819">tRNA processing</keyword>
<dbReference type="STRING" id="28152.CH54_3563"/>
<evidence type="ECO:0000256" key="2">
    <source>
        <dbReference type="ARBA" id="ARBA00022679"/>
    </source>
</evidence>
<reference evidence="7" key="1">
    <citation type="submission" date="2015-03" db="EMBL/GenBank/DDBJ databases">
        <authorList>
            <consortium name="Pathogen Informatics"/>
        </authorList>
    </citation>
    <scope>NUCLEOTIDE SEQUENCE [LARGE SCALE GENOMIC DNA]</scope>
    <source>
        <strain evidence="7">IP27925</strain>
    </source>
</reference>
<gene>
    <name evidence="6" type="ORF">ERS008460_01034</name>
</gene>
<dbReference type="PANTHER" id="PTHR21392">
    <property type="entry name" value="TRNA-URIDINE AMINOCARBOXYPROPYLTRANSFERASE 2"/>
    <property type="match status" value="1"/>
</dbReference>
<dbReference type="EC" id="2.5.1.25" evidence="1"/>
<dbReference type="Pfam" id="PF03942">
    <property type="entry name" value="DTW"/>
    <property type="match status" value="1"/>
</dbReference>
<keyword evidence="3" id="KW-0949">S-adenosyl-L-methionine</keyword>
<dbReference type="GO" id="GO:0008033">
    <property type="term" value="P:tRNA processing"/>
    <property type="evidence" value="ECO:0007669"/>
    <property type="project" value="UniProtKB-KW"/>
</dbReference>
<evidence type="ECO:0000256" key="3">
    <source>
        <dbReference type="ARBA" id="ARBA00022691"/>
    </source>
</evidence>
<feature type="domain" description="DTW" evidence="5">
    <location>
        <begin position="48"/>
        <end position="240"/>
    </location>
</feature>
<dbReference type="InterPro" id="IPR005636">
    <property type="entry name" value="DTW"/>
</dbReference>
<sequence length="255" mass="28476">MTESSNTDQELLADIVSPVVITTENAVLCLRQRRLAASTRAYRARGCRAIRCQGCLLTERFCLCDTIKPQAATSRFCLIMFDTEPLKPSNTGRLIADILPDTQAFLWARTEVDPELLAAIRDPARQPYVVFPEKYAEPPRQVLNQLPISDKPPLFILLDGTWTEAKKMFRKSPYLAGLPMLSLNITTASDYLLREAPRPEQHCTVEVAAALLQQAGDTQAAEGLTAHFHYFRQQYLAGKPHHPVGRVTASLEKIA</sequence>
<organism evidence="6 7">
    <name type="scientific">Yersinia aleksiciae</name>
    <dbReference type="NCBI Taxonomy" id="263819"/>
    <lineage>
        <taxon>Bacteria</taxon>
        <taxon>Pseudomonadati</taxon>
        <taxon>Pseudomonadota</taxon>
        <taxon>Gammaproteobacteria</taxon>
        <taxon>Enterobacterales</taxon>
        <taxon>Yersiniaceae</taxon>
        <taxon>Yersinia</taxon>
    </lineage>
</organism>
<dbReference type="Proteomes" id="UP000040088">
    <property type="component" value="Unassembled WGS sequence"/>
</dbReference>
<evidence type="ECO:0000259" key="5">
    <source>
        <dbReference type="SMART" id="SM01144"/>
    </source>
</evidence>
<dbReference type="EMBL" id="CQEM01000004">
    <property type="protein sequence ID" value="CNK84214.1"/>
    <property type="molecule type" value="Genomic_DNA"/>
</dbReference>